<reference evidence="4" key="2">
    <citation type="submission" date="2019-09" db="UniProtKB">
        <authorList>
            <consortium name="WormBaseParasite"/>
        </authorList>
    </citation>
    <scope>IDENTIFICATION</scope>
</reference>
<dbReference type="AlphaFoldDB" id="A0A3P8E9T6"/>
<keyword evidence="3" id="KW-1185">Reference proteome</keyword>
<name>A0A3P8E9T6_HELPZ</name>
<evidence type="ECO:0000256" key="1">
    <source>
        <dbReference type="SAM" id="SignalP"/>
    </source>
</evidence>
<sequence>MILLLLSIGAGVAQAVPYYTYYQPYAHYQMDGVKGVDASMAVMETKNGAIPMVSQPPPMTMPQIPQTLPIQIVDSSSGRNLATHNLLQGSSQGFPQSGYSPYSIQYLTFDGRPAAYGNAAFYRPQPYQTQYGYPMQMSQYAPQYGYFNSSPYGRKAKKH</sequence>
<reference evidence="2 3" key="1">
    <citation type="submission" date="2018-11" db="EMBL/GenBank/DDBJ databases">
        <authorList>
            <consortium name="Pathogen Informatics"/>
        </authorList>
    </citation>
    <scope>NUCLEOTIDE SEQUENCE [LARGE SCALE GENOMIC DNA]</scope>
</reference>
<feature type="chain" id="PRO_5044596718" evidence="1">
    <location>
        <begin position="16"/>
        <end position="159"/>
    </location>
</feature>
<proteinExistence type="predicted"/>
<keyword evidence="1" id="KW-0732">Signal</keyword>
<evidence type="ECO:0000313" key="2">
    <source>
        <dbReference type="EMBL" id="VDP05513.1"/>
    </source>
</evidence>
<accession>A0A3P8E9T6</accession>
<gene>
    <name evidence="2" type="ORF">HPBE_LOCUS16307</name>
</gene>
<protein>
    <submittedName>
        <fullName evidence="4">Conserved secreted protein</fullName>
    </submittedName>
</protein>
<evidence type="ECO:0000313" key="4">
    <source>
        <dbReference type="WBParaSite" id="HPBE_0001630801-mRNA-1"/>
    </source>
</evidence>
<dbReference type="EMBL" id="UZAH01029344">
    <property type="protein sequence ID" value="VDP05513.1"/>
    <property type="molecule type" value="Genomic_DNA"/>
</dbReference>
<feature type="signal peptide" evidence="1">
    <location>
        <begin position="1"/>
        <end position="15"/>
    </location>
</feature>
<organism evidence="2">
    <name type="scientific">Heligmosomoides polygyrus</name>
    <name type="common">Parasitic roundworm</name>
    <dbReference type="NCBI Taxonomy" id="6339"/>
    <lineage>
        <taxon>Eukaryota</taxon>
        <taxon>Metazoa</taxon>
        <taxon>Ecdysozoa</taxon>
        <taxon>Nematoda</taxon>
        <taxon>Chromadorea</taxon>
        <taxon>Rhabditida</taxon>
        <taxon>Rhabditina</taxon>
        <taxon>Rhabditomorpha</taxon>
        <taxon>Strongyloidea</taxon>
        <taxon>Heligmosomidae</taxon>
        <taxon>Heligmosomoides</taxon>
    </lineage>
</organism>
<dbReference type="Proteomes" id="UP000050761">
    <property type="component" value="Unassembled WGS sequence"/>
</dbReference>
<dbReference type="WBParaSite" id="HPBE_0001630801-mRNA-1">
    <property type="protein sequence ID" value="HPBE_0001630801-mRNA-1"/>
    <property type="gene ID" value="HPBE_0001630801"/>
</dbReference>
<evidence type="ECO:0000313" key="3">
    <source>
        <dbReference type="Proteomes" id="UP000050761"/>
    </source>
</evidence>